<gene>
    <name evidence="3" type="primary">PLP2</name>
    <name evidence="3" type="ORF">H4R34_005960</name>
</gene>
<proteinExistence type="inferred from homology"/>
<dbReference type="PANTHER" id="PTHR45809:SF3">
    <property type="entry name" value="VIRAL IAP-ASSOCIATED FACTOR HOMOLOG"/>
    <property type="match status" value="1"/>
</dbReference>
<evidence type="ECO:0000313" key="4">
    <source>
        <dbReference type="Proteomes" id="UP001151582"/>
    </source>
</evidence>
<feature type="region of interest" description="Disordered" evidence="2">
    <location>
        <begin position="41"/>
        <end position="70"/>
    </location>
</feature>
<dbReference type="GO" id="GO:0006457">
    <property type="term" value="P:protein folding"/>
    <property type="evidence" value="ECO:0007669"/>
    <property type="project" value="TreeGrafter"/>
</dbReference>
<evidence type="ECO:0000256" key="2">
    <source>
        <dbReference type="SAM" id="MobiDB-lite"/>
    </source>
</evidence>
<keyword evidence="4" id="KW-1185">Reference proteome</keyword>
<dbReference type="Proteomes" id="UP001151582">
    <property type="component" value="Unassembled WGS sequence"/>
</dbReference>
<evidence type="ECO:0000256" key="1">
    <source>
        <dbReference type="ARBA" id="ARBA00009686"/>
    </source>
</evidence>
<sequence length="70" mass="8328">MNPNEDTEWNDILRAKGILPPKEGPTEDDLFEEWDQAVREANEKHLSDKELSELDELEDEEDDRVLQQYR</sequence>
<dbReference type="OrthoDB" id="45518at2759"/>
<dbReference type="EMBL" id="JANBQB010001637">
    <property type="protein sequence ID" value="KAJ1970755.1"/>
    <property type="molecule type" value="Genomic_DNA"/>
</dbReference>
<dbReference type="SUPFAM" id="SSF52833">
    <property type="entry name" value="Thioredoxin-like"/>
    <property type="match status" value="1"/>
</dbReference>
<dbReference type="InterPro" id="IPR036249">
    <property type="entry name" value="Thioredoxin-like_sf"/>
</dbReference>
<accession>A0A9W8E5M7</accession>
<comment type="similarity">
    <text evidence="1">Belongs to the phosducin family.</text>
</comment>
<organism evidence="3 4">
    <name type="scientific">Dimargaris verticillata</name>
    <dbReference type="NCBI Taxonomy" id="2761393"/>
    <lineage>
        <taxon>Eukaryota</taxon>
        <taxon>Fungi</taxon>
        <taxon>Fungi incertae sedis</taxon>
        <taxon>Zoopagomycota</taxon>
        <taxon>Kickxellomycotina</taxon>
        <taxon>Dimargaritomycetes</taxon>
        <taxon>Dimargaritales</taxon>
        <taxon>Dimargaritaceae</taxon>
        <taxon>Dimargaris</taxon>
    </lineage>
</organism>
<feature type="non-terminal residue" evidence="3">
    <location>
        <position position="70"/>
    </location>
</feature>
<dbReference type="GO" id="GO:0005737">
    <property type="term" value="C:cytoplasm"/>
    <property type="evidence" value="ECO:0007669"/>
    <property type="project" value="TreeGrafter"/>
</dbReference>
<reference evidence="3" key="1">
    <citation type="submission" date="2022-07" db="EMBL/GenBank/DDBJ databases">
        <title>Phylogenomic reconstructions and comparative analyses of Kickxellomycotina fungi.</title>
        <authorList>
            <person name="Reynolds N.K."/>
            <person name="Stajich J.E."/>
            <person name="Barry K."/>
            <person name="Grigoriev I.V."/>
            <person name="Crous P."/>
            <person name="Smith M.E."/>
        </authorList>
    </citation>
    <scope>NUCLEOTIDE SEQUENCE</scope>
    <source>
        <strain evidence="3">RSA 567</strain>
    </source>
</reference>
<feature type="compositionally biased region" description="Basic and acidic residues" evidence="2">
    <location>
        <begin position="41"/>
        <end position="52"/>
    </location>
</feature>
<dbReference type="PANTHER" id="PTHR45809">
    <property type="entry name" value="VIRAL IAP-ASSOCIATED FACTOR HOMOLOG"/>
    <property type="match status" value="1"/>
</dbReference>
<evidence type="ECO:0000313" key="3">
    <source>
        <dbReference type="EMBL" id="KAJ1970755.1"/>
    </source>
</evidence>
<protein>
    <submittedName>
        <fullName evidence="3">Phosducin</fullName>
    </submittedName>
</protein>
<name>A0A9W8E5M7_9FUNG</name>
<feature type="compositionally biased region" description="Acidic residues" evidence="2">
    <location>
        <begin position="53"/>
        <end position="63"/>
    </location>
</feature>
<comment type="caution">
    <text evidence="3">The sequence shown here is derived from an EMBL/GenBank/DDBJ whole genome shotgun (WGS) entry which is preliminary data.</text>
</comment>
<dbReference type="AlphaFoldDB" id="A0A9W8E5M7"/>
<dbReference type="InterPro" id="IPR051498">
    <property type="entry name" value="Phosducin-like_chap/apop_reg"/>
</dbReference>
<feature type="region of interest" description="Disordered" evidence="2">
    <location>
        <begin position="1"/>
        <end position="28"/>
    </location>
</feature>